<keyword evidence="3" id="KW-0963">Cytoplasm</keyword>
<dbReference type="PROSITE" id="PS50179">
    <property type="entry name" value="VHS"/>
    <property type="match status" value="1"/>
</dbReference>
<feature type="compositionally biased region" description="Low complexity" evidence="10">
    <location>
        <begin position="342"/>
        <end position="358"/>
    </location>
</feature>
<evidence type="ECO:0000256" key="10">
    <source>
        <dbReference type="SAM" id="MobiDB-lite"/>
    </source>
</evidence>
<dbReference type="Gene3D" id="3.30.40.10">
    <property type="entry name" value="Zinc/RING finger domain, C3HC4 (zinc finger)"/>
    <property type="match status" value="1"/>
</dbReference>
<feature type="region of interest" description="Disordered" evidence="10">
    <location>
        <begin position="338"/>
        <end position="358"/>
    </location>
</feature>
<dbReference type="InterPro" id="IPR017455">
    <property type="entry name" value="Znf_FYVE-rel"/>
</dbReference>
<dbReference type="EMBL" id="VSWD01000010">
    <property type="protein sequence ID" value="KAK3089586.1"/>
    <property type="molecule type" value="Genomic_DNA"/>
</dbReference>
<keyword evidence="14" id="KW-1185">Reference proteome</keyword>
<dbReference type="GO" id="GO:0043130">
    <property type="term" value="F:ubiquitin binding"/>
    <property type="evidence" value="ECO:0007669"/>
    <property type="project" value="InterPro"/>
</dbReference>
<dbReference type="SUPFAM" id="SSF48464">
    <property type="entry name" value="ENTH/VHS domain"/>
    <property type="match status" value="1"/>
</dbReference>
<feature type="coiled-coil region" evidence="9">
    <location>
        <begin position="428"/>
        <end position="528"/>
    </location>
</feature>
<evidence type="ECO:0000256" key="4">
    <source>
        <dbReference type="ARBA" id="ARBA00022553"/>
    </source>
</evidence>
<feature type="region of interest" description="Disordered" evidence="10">
    <location>
        <begin position="283"/>
        <end position="318"/>
    </location>
</feature>
<feature type="domain" description="VHS" evidence="12">
    <location>
        <begin position="15"/>
        <end position="142"/>
    </location>
</feature>
<dbReference type="GO" id="GO:0031623">
    <property type="term" value="P:receptor internalization"/>
    <property type="evidence" value="ECO:0007669"/>
    <property type="project" value="TreeGrafter"/>
</dbReference>
<keyword evidence="9" id="KW-0175">Coiled coil</keyword>
<dbReference type="GO" id="GO:0035091">
    <property type="term" value="F:phosphatidylinositol binding"/>
    <property type="evidence" value="ECO:0007669"/>
    <property type="project" value="InterPro"/>
</dbReference>
<dbReference type="SUPFAM" id="SSF57903">
    <property type="entry name" value="FYVE/PHD zinc finger"/>
    <property type="match status" value="1"/>
</dbReference>
<dbReference type="PANTHER" id="PTHR46275:SF1">
    <property type="entry name" value="HEPATOCYTE GROWTH FACTOR-REGULATED TYROSINE KINASE SUBSTRATE"/>
    <property type="match status" value="1"/>
</dbReference>
<reference evidence="13" key="1">
    <citation type="submission" date="2019-08" db="EMBL/GenBank/DDBJ databases">
        <title>The improved chromosome-level genome for the pearl oyster Pinctada fucata martensii using PacBio sequencing and Hi-C.</title>
        <authorList>
            <person name="Zheng Z."/>
        </authorList>
    </citation>
    <scope>NUCLEOTIDE SEQUENCE</scope>
    <source>
        <strain evidence="13">ZZ-2019</strain>
        <tissue evidence="13">Adductor muscle</tissue>
    </source>
</reference>
<organism evidence="13 14">
    <name type="scientific">Pinctada imbricata</name>
    <name type="common">Atlantic pearl-oyster</name>
    <name type="synonym">Pinctada martensii</name>
    <dbReference type="NCBI Taxonomy" id="66713"/>
    <lineage>
        <taxon>Eukaryota</taxon>
        <taxon>Metazoa</taxon>
        <taxon>Spiralia</taxon>
        <taxon>Lophotrochozoa</taxon>
        <taxon>Mollusca</taxon>
        <taxon>Bivalvia</taxon>
        <taxon>Autobranchia</taxon>
        <taxon>Pteriomorphia</taxon>
        <taxon>Pterioida</taxon>
        <taxon>Pterioidea</taxon>
        <taxon>Pteriidae</taxon>
        <taxon>Pinctada</taxon>
    </lineage>
</organism>
<feature type="region of interest" description="Disordered" evidence="10">
    <location>
        <begin position="612"/>
        <end position="816"/>
    </location>
</feature>
<sequence length="816" mass="90678">MFSRSSQFDKSLEKATSQLLLEPDWDSILQLCDCIRQGDVQAKYAIGAIKRKISADNPHVSMFALQTLESCVKNCGSLIHEEVATKEFMEFLKDLAKHKPDPVKGKVCELIQCWSHAFRNEPSYKVVQDTFNLMKMEGYTFPALKEADAMFMAEKAPEWKEGDSCSRCRTKFGMVNRQHHCRSCGDVFCGRCSSKSSIIPKFGIEREVRVCDSCYDKIQQPTKKKEGDDLPAEYLASPLSKQKQTPAQKSEQEIQEEEELQLALALSQSENEAKEKERERLRKNYGMYGGGSGATTTTSGSVTETQPAPVSAPMIDTSDMDPELARYLNRNYWQQKSEDIKTNPTSTTTPSAPVATTEPKQAGGKIVLEAYQNGADESDQEQFLRALNSSLEIFVNRMRSNSQRGRSIATDSSVQSLFNVISNMHPQLMKYTQEQEDMRAHYESLQDKLAQLRDAREALDALREDHREKRRREQEELERQRQIQMAHKLEIMRQKKHEYLEMQRQLALQRLQEQEREMQMRLEQQKQLTQIRQMQAYGYPQQGYGQMPGMNVMQQPNFTPDGSPVHQMHAGYAPQMGMGGMPGGGVGQGMDPQGGMQGGMPGVGMGRGMDPQGGMGRGMDPQGGMGRGMDPQGGMGMGPPPPGGMPPLPQQQIPSSQQMYMGGQSIPPNPGVGGQNQYPPPAVSTSYSNLPGSYQTDGGANNYQQYSMSPPSVNSGYVPQPGMEYQAFNMQNMANTLPPQSQGTGYGGPPPPPQPTNQYGGGGNQTGQYPPPNQHGQYQQPPGQENPAAQYQPQQMVPPQQAPPPKSMEAELISFD</sequence>
<feature type="compositionally biased region" description="Gly residues" evidence="10">
    <location>
        <begin position="612"/>
        <end position="637"/>
    </location>
</feature>
<dbReference type="PANTHER" id="PTHR46275">
    <property type="entry name" value="HEPATOCYTE GROWTH FACTOR-REGULATED TYROSINE KINASE SUBSTRATE"/>
    <property type="match status" value="1"/>
</dbReference>
<evidence type="ECO:0000313" key="13">
    <source>
        <dbReference type="EMBL" id="KAK3089586.1"/>
    </source>
</evidence>
<evidence type="ECO:0000259" key="11">
    <source>
        <dbReference type="PROSITE" id="PS50178"/>
    </source>
</evidence>
<dbReference type="CDD" id="cd03569">
    <property type="entry name" value="VHS_Hrs"/>
    <property type="match status" value="1"/>
</dbReference>
<dbReference type="Pfam" id="PF12210">
    <property type="entry name" value="Hrs_helical"/>
    <property type="match status" value="1"/>
</dbReference>
<feature type="compositionally biased region" description="Low complexity" evidence="10">
    <location>
        <begin position="294"/>
        <end position="305"/>
    </location>
</feature>
<dbReference type="InterPro" id="IPR011011">
    <property type="entry name" value="Znf_FYVE_PHD"/>
</dbReference>
<dbReference type="PIRSF" id="PIRSF036956">
    <property type="entry name" value="Hrs_Vps27"/>
    <property type="match status" value="1"/>
</dbReference>
<feature type="compositionally biased region" description="Low complexity" evidence="10">
    <location>
        <begin position="787"/>
        <end position="799"/>
    </location>
</feature>
<dbReference type="CDD" id="cd15720">
    <property type="entry name" value="FYVE_Hrs"/>
    <property type="match status" value="1"/>
</dbReference>
<dbReference type="InterPro" id="IPR013083">
    <property type="entry name" value="Znf_RING/FYVE/PHD"/>
</dbReference>
<feature type="compositionally biased region" description="Pro residues" evidence="10">
    <location>
        <begin position="638"/>
        <end position="649"/>
    </location>
</feature>
<dbReference type="Gene3D" id="1.20.5.1940">
    <property type="match status" value="1"/>
</dbReference>
<feature type="compositionally biased region" description="Polar residues" evidence="10">
    <location>
        <begin position="728"/>
        <end position="737"/>
    </location>
</feature>
<dbReference type="InterPro" id="IPR000306">
    <property type="entry name" value="Znf_FYVE"/>
</dbReference>
<dbReference type="InterPro" id="IPR008942">
    <property type="entry name" value="ENTH_VHS"/>
</dbReference>
<keyword evidence="6 8" id="KW-0863">Zinc-finger</keyword>
<dbReference type="GO" id="GO:0005769">
    <property type="term" value="C:early endosome"/>
    <property type="evidence" value="ECO:0007669"/>
    <property type="project" value="TreeGrafter"/>
</dbReference>
<dbReference type="PROSITE" id="PS50178">
    <property type="entry name" value="ZF_FYVE"/>
    <property type="match status" value="1"/>
</dbReference>
<dbReference type="SMART" id="SM00288">
    <property type="entry name" value="VHS"/>
    <property type="match status" value="1"/>
</dbReference>
<evidence type="ECO:0000256" key="6">
    <source>
        <dbReference type="ARBA" id="ARBA00022771"/>
    </source>
</evidence>
<dbReference type="InterPro" id="IPR002014">
    <property type="entry name" value="VHS_dom"/>
</dbReference>
<evidence type="ECO:0000256" key="9">
    <source>
        <dbReference type="SAM" id="Coils"/>
    </source>
</evidence>
<dbReference type="Pfam" id="PF01363">
    <property type="entry name" value="FYVE"/>
    <property type="match status" value="1"/>
</dbReference>
<dbReference type="CDD" id="cd21387">
    <property type="entry name" value="GAT_Hrs"/>
    <property type="match status" value="1"/>
</dbReference>
<evidence type="ECO:0000256" key="2">
    <source>
        <dbReference type="ARBA" id="ARBA00015450"/>
    </source>
</evidence>
<dbReference type="Proteomes" id="UP001186944">
    <property type="component" value="Unassembled WGS sequence"/>
</dbReference>
<keyword evidence="5" id="KW-0479">Metal-binding</keyword>
<dbReference type="PROSITE" id="PS50330">
    <property type="entry name" value="UIM"/>
    <property type="match status" value="1"/>
</dbReference>
<evidence type="ECO:0000256" key="3">
    <source>
        <dbReference type="ARBA" id="ARBA00022490"/>
    </source>
</evidence>
<dbReference type="InterPro" id="IPR003903">
    <property type="entry name" value="UIM_dom"/>
</dbReference>
<gene>
    <name evidence="13" type="ORF">FSP39_004846</name>
</gene>
<feature type="compositionally biased region" description="Polar residues" evidence="10">
    <location>
        <begin position="683"/>
        <end position="717"/>
    </location>
</feature>
<proteinExistence type="predicted"/>
<protein>
    <recommendedName>
        <fullName evidence="2">Hepatocyte growth factor-regulated tyrosine kinase substrate</fullName>
    </recommendedName>
</protein>
<evidence type="ECO:0000256" key="8">
    <source>
        <dbReference type="PROSITE-ProRule" id="PRU00091"/>
    </source>
</evidence>
<keyword evidence="7" id="KW-0862">Zinc</keyword>
<dbReference type="AlphaFoldDB" id="A0AA88XX46"/>
<accession>A0AA88XX46</accession>
<keyword evidence="4" id="KW-0597">Phosphoprotein</keyword>
<feature type="domain" description="FYVE-type" evidence="11">
    <location>
        <begin position="159"/>
        <end position="219"/>
    </location>
</feature>
<name>A0AA88XX46_PINIB</name>
<evidence type="ECO:0000256" key="1">
    <source>
        <dbReference type="ARBA" id="ARBA00004496"/>
    </source>
</evidence>
<dbReference type="InterPro" id="IPR017073">
    <property type="entry name" value="HGS/VPS27"/>
</dbReference>
<dbReference type="Gene3D" id="1.25.40.90">
    <property type="match status" value="1"/>
</dbReference>
<dbReference type="InterPro" id="IPR024641">
    <property type="entry name" value="HRS_helical"/>
</dbReference>
<evidence type="ECO:0000313" key="14">
    <source>
        <dbReference type="Proteomes" id="UP001186944"/>
    </source>
</evidence>
<dbReference type="GO" id="GO:0032456">
    <property type="term" value="P:endocytic recycling"/>
    <property type="evidence" value="ECO:0007669"/>
    <property type="project" value="TreeGrafter"/>
</dbReference>
<comment type="caution">
    <text evidence="13">The sequence shown here is derived from an EMBL/GenBank/DDBJ whole genome shotgun (WGS) entry which is preliminary data.</text>
</comment>
<evidence type="ECO:0000256" key="5">
    <source>
        <dbReference type="ARBA" id="ARBA00022723"/>
    </source>
</evidence>
<comment type="subcellular location">
    <subcellularLocation>
        <location evidence="1">Cytoplasm</location>
    </subcellularLocation>
</comment>
<dbReference type="GO" id="GO:0008270">
    <property type="term" value="F:zinc ion binding"/>
    <property type="evidence" value="ECO:0007669"/>
    <property type="project" value="UniProtKB-KW"/>
</dbReference>
<feature type="region of interest" description="Disordered" evidence="10">
    <location>
        <begin position="236"/>
        <end position="260"/>
    </location>
</feature>
<dbReference type="FunFam" id="3.30.40.10:FF:000105">
    <property type="entry name" value="WD repeat and FYVE domain-containing protein 2"/>
    <property type="match status" value="1"/>
</dbReference>
<evidence type="ECO:0000259" key="12">
    <source>
        <dbReference type="PROSITE" id="PS50179"/>
    </source>
</evidence>
<dbReference type="SMART" id="SM00064">
    <property type="entry name" value="FYVE"/>
    <property type="match status" value="1"/>
</dbReference>
<evidence type="ECO:0000256" key="7">
    <source>
        <dbReference type="ARBA" id="ARBA00022833"/>
    </source>
</evidence>
<dbReference type="Pfam" id="PF00790">
    <property type="entry name" value="VHS"/>
    <property type="match status" value="1"/>
</dbReference>